<gene>
    <name evidence="1" type="ORF">FKW44_004683</name>
</gene>
<name>A0A7T8KAS4_CALRO</name>
<evidence type="ECO:0000313" key="1">
    <source>
        <dbReference type="EMBL" id="QQP52509.1"/>
    </source>
</evidence>
<accession>A0A7T8KAS4</accession>
<reference evidence="2" key="1">
    <citation type="submission" date="2021-01" db="EMBL/GenBank/DDBJ databases">
        <title>Caligus Genome Assembly.</title>
        <authorList>
            <person name="Gallardo-Escarate C."/>
        </authorList>
    </citation>
    <scope>NUCLEOTIDE SEQUENCE [LARGE SCALE GENOMIC DNA]</scope>
</reference>
<proteinExistence type="predicted"/>
<sequence length="59" mass="6221">MSANCSKKDSLAAVNLDVSCCVRCATDGAPNLKGTYESFSASSQKKPPTKYMCGAIHMC</sequence>
<evidence type="ECO:0000313" key="2">
    <source>
        <dbReference type="Proteomes" id="UP000595437"/>
    </source>
</evidence>
<protein>
    <submittedName>
        <fullName evidence="1">Uncharacterized protein</fullName>
    </submittedName>
</protein>
<dbReference type="AlphaFoldDB" id="A0A7T8KAS4"/>
<dbReference type="EMBL" id="CP045892">
    <property type="protein sequence ID" value="QQP52509.1"/>
    <property type="molecule type" value="Genomic_DNA"/>
</dbReference>
<dbReference type="OrthoDB" id="6616551at2759"/>
<organism evidence="1 2">
    <name type="scientific">Caligus rogercresseyi</name>
    <name type="common">Sea louse</name>
    <dbReference type="NCBI Taxonomy" id="217165"/>
    <lineage>
        <taxon>Eukaryota</taxon>
        <taxon>Metazoa</taxon>
        <taxon>Ecdysozoa</taxon>
        <taxon>Arthropoda</taxon>
        <taxon>Crustacea</taxon>
        <taxon>Multicrustacea</taxon>
        <taxon>Hexanauplia</taxon>
        <taxon>Copepoda</taxon>
        <taxon>Siphonostomatoida</taxon>
        <taxon>Caligidae</taxon>
        <taxon>Caligus</taxon>
    </lineage>
</organism>
<dbReference type="Proteomes" id="UP000595437">
    <property type="component" value="Chromosome 3"/>
</dbReference>
<keyword evidence="2" id="KW-1185">Reference proteome</keyword>